<proteinExistence type="predicted"/>
<accession>A0A1I8I5J4</accession>
<dbReference type="Proteomes" id="UP000095280">
    <property type="component" value="Unplaced"/>
</dbReference>
<feature type="compositionally biased region" description="Low complexity" evidence="1">
    <location>
        <begin position="55"/>
        <end position="65"/>
    </location>
</feature>
<reference evidence="3" key="1">
    <citation type="submission" date="2016-11" db="UniProtKB">
        <authorList>
            <consortium name="WormBaseParasite"/>
        </authorList>
    </citation>
    <scope>IDENTIFICATION</scope>
</reference>
<feature type="compositionally biased region" description="Basic and acidic residues" evidence="1">
    <location>
        <begin position="21"/>
        <end position="33"/>
    </location>
</feature>
<sequence length="65" mass="7793">MRLHFRVYLRRRRNSPVVAEPRPEHRQGASRHGETRRRRGLEGGDCQVHPDAGRQRQSQQRLQLR</sequence>
<dbReference type="WBParaSite" id="maker-uti_cns_0010048-snap-gene-0.4-mRNA-1">
    <property type="protein sequence ID" value="maker-uti_cns_0010048-snap-gene-0.4-mRNA-1"/>
    <property type="gene ID" value="maker-uti_cns_0010048-snap-gene-0.4"/>
</dbReference>
<feature type="compositionally biased region" description="Basic residues" evidence="1">
    <location>
        <begin position="1"/>
        <end position="14"/>
    </location>
</feature>
<organism evidence="2 3">
    <name type="scientific">Macrostomum lignano</name>
    <dbReference type="NCBI Taxonomy" id="282301"/>
    <lineage>
        <taxon>Eukaryota</taxon>
        <taxon>Metazoa</taxon>
        <taxon>Spiralia</taxon>
        <taxon>Lophotrochozoa</taxon>
        <taxon>Platyhelminthes</taxon>
        <taxon>Rhabditophora</taxon>
        <taxon>Macrostomorpha</taxon>
        <taxon>Macrostomida</taxon>
        <taxon>Macrostomidae</taxon>
        <taxon>Macrostomum</taxon>
    </lineage>
</organism>
<dbReference type="AlphaFoldDB" id="A0A1I8I5J4"/>
<evidence type="ECO:0000313" key="2">
    <source>
        <dbReference type="Proteomes" id="UP000095280"/>
    </source>
</evidence>
<keyword evidence="2" id="KW-1185">Reference proteome</keyword>
<evidence type="ECO:0000256" key="1">
    <source>
        <dbReference type="SAM" id="MobiDB-lite"/>
    </source>
</evidence>
<evidence type="ECO:0000313" key="3">
    <source>
        <dbReference type="WBParaSite" id="maker-uti_cns_0010048-snap-gene-0.4-mRNA-1"/>
    </source>
</evidence>
<feature type="region of interest" description="Disordered" evidence="1">
    <location>
        <begin position="1"/>
        <end position="65"/>
    </location>
</feature>
<protein>
    <submittedName>
        <fullName evidence="3">Uncharacterized protein</fullName>
    </submittedName>
</protein>
<name>A0A1I8I5J4_9PLAT</name>